<dbReference type="EMBL" id="CP041969">
    <property type="protein sequence ID" value="QMV42683.1"/>
    <property type="molecule type" value="Genomic_DNA"/>
</dbReference>
<dbReference type="RefSeq" id="WP_182298912.1">
    <property type="nucleotide sequence ID" value="NZ_CP041969.1"/>
</dbReference>
<evidence type="ECO:0000313" key="1">
    <source>
        <dbReference type="EMBL" id="QMV42683.1"/>
    </source>
</evidence>
<name>A0A7G5C0E9_9BACL</name>
<reference evidence="1 2" key="1">
    <citation type="submission" date="2019-07" db="EMBL/GenBank/DDBJ databases">
        <authorList>
            <person name="Kim J.K."/>
            <person name="Cheong H.-M."/>
            <person name="Choi Y."/>
            <person name="Hwang K.J."/>
            <person name="Lee S."/>
            <person name="Choi C."/>
        </authorList>
    </citation>
    <scope>NUCLEOTIDE SEQUENCE [LARGE SCALE GENOMIC DNA]</scope>
    <source>
        <strain evidence="1 2">KS 22</strain>
    </source>
</reference>
<gene>
    <name evidence="1" type="ORF">FPL14_16920</name>
</gene>
<evidence type="ECO:0000313" key="2">
    <source>
        <dbReference type="Proteomes" id="UP000515679"/>
    </source>
</evidence>
<proteinExistence type="predicted"/>
<dbReference type="Proteomes" id="UP000515679">
    <property type="component" value="Chromosome"/>
</dbReference>
<sequence length="285" mass="31409">MRINAAANSALPNLYSASATPDSPKMETGNLSPFLRHDTVELSQVVARELPNGVIEHKAAKMYFNEEIKASLDKVLAGKSPEVGEAVDRLIESNLFAANVDYSSEERSALLEAGLTQAKFLADHYMQPEEASEFLDTIHLLAAVATTREVDAETGNVSYVELPRKPLGAPAEYVNAGDLMQRYDPEAFSKWKEAIANGGNAGGILIQFAKKLQKNPDWAKEYREDQDKVMKDLRSTRIDNRFDSVNVNTVDDFASAMRERIAQSALSNKDLILNNTLAFARTLGI</sequence>
<dbReference type="AlphaFoldDB" id="A0A7G5C0E9"/>
<dbReference type="KEGG" id="cchl:FPL14_16920"/>
<organism evidence="1 2">
    <name type="scientific">Cohnella cholangitidis</name>
    <dbReference type="NCBI Taxonomy" id="2598458"/>
    <lineage>
        <taxon>Bacteria</taxon>
        <taxon>Bacillati</taxon>
        <taxon>Bacillota</taxon>
        <taxon>Bacilli</taxon>
        <taxon>Bacillales</taxon>
        <taxon>Paenibacillaceae</taxon>
        <taxon>Cohnella</taxon>
    </lineage>
</organism>
<keyword evidence="2" id="KW-1185">Reference proteome</keyword>
<accession>A0A7G5C0E9</accession>
<protein>
    <submittedName>
        <fullName evidence="1">Uncharacterized protein</fullName>
    </submittedName>
</protein>